<keyword evidence="1" id="KW-0732">Signal</keyword>
<dbReference type="STRING" id="1611254.A0A2G5USH7"/>
<evidence type="ECO:0000313" key="4">
    <source>
        <dbReference type="Proteomes" id="UP000230233"/>
    </source>
</evidence>
<dbReference type="AlphaFoldDB" id="A0A2G5USH7"/>
<evidence type="ECO:0000259" key="2">
    <source>
        <dbReference type="Pfam" id="PF04155"/>
    </source>
</evidence>
<accession>A0A2G5USH7</accession>
<name>A0A2G5USH7_9PELO</name>
<organism evidence="3 4">
    <name type="scientific">Caenorhabditis nigoni</name>
    <dbReference type="NCBI Taxonomy" id="1611254"/>
    <lineage>
        <taxon>Eukaryota</taxon>
        <taxon>Metazoa</taxon>
        <taxon>Ecdysozoa</taxon>
        <taxon>Nematoda</taxon>
        <taxon>Chromadorea</taxon>
        <taxon>Rhabditida</taxon>
        <taxon>Rhabditina</taxon>
        <taxon>Rhabditomorpha</taxon>
        <taxon>Rhabditoidea</taxon>
        <taxon>Rhabditidae</taxon>
        <taxon>Peloderinae</taxon>
        <taxon>Caenorhabditis</taxon>
    </lineage>
</organism>
<dbReference type="OrthoDB" id="5861501at2759"/>
<keyword evidence="4" id="KW-1185">Reference proteome</keyword>
<dbReference type="PROSITE" id="PS51257">
    <property type="entry name" value="PROKAR_LIPOPROTEIN"/>
    <property type="match status" value="1"/>
</dbReference>
<dbReference type="Pfam" id="PF04155">
    <property type="entry name" value="Ground-like"/>
    <property type="match status" value="1"/>
</dbReference>
<reference evidence="4" key="1">
    <citation type="submission" date="2017-10" db="EMBL/GenBank/DDBJ databases">
        <title>Rapid genome shrinkage in a self-fertile nematode reveals novel sperm competition proteins.</title>
        <authorList>
            <person name="Yin D."/>
            <person name="Schwarz E.M."/>
            <person name="Thomas C.G."/>
            <person name="Felde R.L."/>
            <person name="Korf I.F."/>
            <person name="Cutter A.D."/>
            <person name="Schartner C.M."/>
            <person name="Ralston E.J."/>
            <person name="Meyer B.J."/>
            <person name="Haag E.S."/>
        </authorList>
    </citation>
    <scope>NUCLEOTIDE SEQUENCE [LARGE SCALE GENOMIC DNA]</scope>
    <source>
        <strain evidence="4">JU1422</strain>
    </source>
</reference>
<dbReference type="Proteomes" id="UP000230233">
    <property type="component" value="Chromosome III"/>
</dbReference>
<feature type="domain" description="Ground-like" evidence="2">
    <location>
        <begin position="107"/>
        <end position="173"/>
    </location>
</feature>
<dbReference type="EMBL" id="PDUG01000003">
    <property type="protein sequence ID" value="PIC42413.1"/>
    <property type="molecule type" value="Genomic_DNA"/>
</dbReference>
<evidence type="ECO:0000313" key="3">
    <source>
        <dbReference type="EMBL" id="PIC42413.1"/>
    </source>
</evidence>
<dbReference type="InterPro" id="IPR007284">
    <property type="entry name" value="Ground-like_dom"/>
</dbReference>
<feature type="signal peptide" evidence="1">
    <location>
        <begin position="1"/>
        <end position="16"/>
    </location>
</feature>
<gene>
    <name evidence="3" type="primary">Cni-grl-22</name>
    <name evidence="3" type="synonym">Cnig_chr_III.g9503</name>
    <name evidence="3" type="ORF">B9Z55_009503</name>
</gene>
<feature type="chain" id="PRO_5013599737" description="Ground-like domain-containing protein" evidence="1">
    <location>
        <begin position="17"/>
        <end position="179"/>
    </location>
</feature>
<protein>
    <recommendedName>
        <fullName evidence="2">Ground-like domain-containing protein</fullName>
    </recommendedName>
</protein>
<sequence length="179" mass="18432">MLRFTLLSIFIASSSAFLFPMAGGGGGGGCGCGAPPPPPPPACGCGAPPPPPPPMCCAPPPPPPCAPALPPPPPPPPMCGCGCGRKKRSVEGEPTVEGIINMDSVLECNNENLKSVLEKNMKATPSDSLLSVRSSLNSDEYFVMCTHGLTAYSAPAGTKNCAVRKENHFCQVFSLNESH</sequence>
<proteinExistence type="predicted"/>
<comment type="caution">
    <text evidence="3">The sequence shown here is derived from an EMBL/GenBank/DDBJ whole genome shotgun (WGS) entry which is preliminary data.</text>
</comment>
<evidence type="ECO:0000256" key="1">
    <source>
        <dbReference type="SAM" id="SignalP"/>
    </source>
</evidence>